<dbReference type="GO" id="GO:0051315">
    <property type="term" value="P:attachment of mitotic spindle microtubules to kinetochore"/>
    <property type="evidence" value="ECO:0007669"/>
    <property type="project" value="UniProtKB-UniRule"/>
</dbReference>
<keyword evidence="5 10" id="KW-0995">Kinetochore</keyword>
<dbReference type="Gene3D" id="1.10.418.30">
    <property type="entry name" value="Ncd80 complex, Ncd80 subunit"/>
    <property type="match status" value="1"/>
</dbReference>
<comment type="subunit">
    <text evidence="10">Component of the NDC80 complex.</text>
</comment>
<dbReference type="EMBL" id="MRZV01000037">
    <property type="protein sequence ID" value="PIK61246.1"/>
    <property type="molecule type" value="Genomic_DNA"/>
</dbReference>
<sequence>MMRPSVSSRRSSAGGRQSSAGGRASLAPMRIKQDNVTNIGRGGRTSVGGRQSFGSANSAGSSRKRPVSRFRMGPPTTSRRSSASSIRGHEVLKDTRPLKDKSFMHQEIRDIMQLLLFVYSFSKTITVHTQSLTDMMSPTTKDFLRVFEFIYSFLHPNYKMPAKHEEEIPQIFKNLRYPFTMSKTAMFSLGSPHTWPHILGALHWLTDTVKYALQVDINQLLFCTGGPPEDAENFQEVSDIEVFFNFLEKTYSEFLEGSDTYQDLEQELEETLKQKTLGMAGDLEQLCLEEKMLTMELQQLEQEPNQLVSACERLEMVKNDNNKFDKFLKDLDNHKRSQEQKYQDLELQVQQKELELGQLEQENCHLEHQLANQELSSVDVQRIQTEARMLNSAIDQVERENQMVDQEIWDEERKIAKSQEELEKKVAEYNSLARKLKLIPSDAENAKGIDFELRLTFGNQASMSDFMNTIKPALQQLKRDANEKIHEINNQRLLEEERLDQMTEIVENKETCVSKLESNVQTLEKDITDFKEKSKREADSLTGKLAELEARLKMMIAQGDGDVQKAQENLESMRESNEYRLAEMAKEKKDYQQFLLKACTTVLEHKTLLQEHFQNLVQRGLEHLEKTQKTELPTSFNIQES</sequence>
<keyword evidence="8 10" id="KW-0131">Cell cycle</keyword>
<evidence type="ECO:0000256" key="6">
    <source>
        <dbReference type="ARBA" id="ARBA00023054"/>
    </source>
</evidence>
<protein>
    <recommendedName>
        <fullName evidence="10">Kinetochore protein NDC80</fullName>
    </recommendedName>
</protein>
<dbReference type="OrthoDB" id="7459479at2759"/>
<dbReference type="Proteomes" id="UP000230750">
    <property type="component" value="Unassembled WGS sequence"/>
</dbReference>
<dbReference type="GO" id="GO:0031262">
    <property type="term" value="C:Ndc80 complex"/>
    <property type="evidence" value="ECO:0007669"/>
    <property type="project" value="UniProtKB-UniRule"/>
</dbReference>
<evidence type="ECO:0000256" key="12">
    <source>
        <dbReference type="SAM" id="MobiDB-lite"/>
    </source>
</evidence>
<dbReference type="Gene3D" id="6.10.250.1950">
    <property type="match status" value="1"/>
</dbReference>
<evidence type="ECO:0000259" key="14">
    <source>
        <dbReference type="Pfam" id="PF18077"/>
    </source>
</evidence>
<comment type="subcellular location">
    <subcellularLocation>
        <location evidence="10">Chromosome</location>
        <location evidence="10">Centromere</location>
        <location evidence="10">Kinetochore</location>
    </subcellularLocation>
    <subcellularLocation>
        <location evidence="10">Nucleus</location>
    </subcellularLocation>
</comment>
<evidence type="ECO:0000256" key="10">
    <source>
        <dbReference type="RuleBase" id="RU368072"/>
    </source>
</evidence>
<dbReference type="Pfam" id="PF03801">
    <property type="entry name" value="Ndc80_HEC"/>
    <property type="match status" value="1"/>
</dbReference>
<organism evidence="16 17">
    <name type="scientific">Stichopus japonicus</name>
    <name type="common">Sea cucumber</name>
    <dbReference type="NCBI Taxonomy" id="307972"/>
    <lineage>
        <taxon>Eukaryota</taxon>
        <taxon>Metazoa</taxon>
        <taxon>Echinodermata</taxon>
        <taxon>Eleutherozoa</taxon>
        <taxon>Echinozoa</taxon>
        <taxon>Holothuroidea</taxon>
        <taxon>Aspidochirotacea</taxon>
        <taxon>Aspidochirotida</taxon>
        <taxon>Stichopodidae</taxon>
        <taxon>Apostichopus</taxon>
    </lineage>
</organism>
<evidence type="ECO:0000313" key="17">
    <source>
        <dbReference type="Proteomes" id="UP000230750"/>
    </source>
</evidence>
<keyword evidence="6 11" id="KW-0175">Coiled coil</keyword>
<comment type="caution">
    <text evidence="16">The sequence shown here is derived from an EMBL/GenBank/DDBJ whole genome shotgun (WGS) entry which is preliminary data.</text>
</comment>
<dbReference type="GO" id="GO:0051301">
    <property type="term" value="P:cell division"/>
    <property type="evidence" value="ECO:0007669"/>
    <property type="project" value="UniProtKB-UniRule"/>
</dbReference>
<comment type="similarity">
    <text evidence="1 10">Belongs to the NDC80/HEC1 family.</text>
</comment>
<evidence type="ECO:0000256" key="7">
    <source>
        <dbReference type="ARBA" id="ARBA00023242"/>
    </source>
</evidence>
<keyword evidence="7 10" id="KW-0539">Nucleus</keyword>
<evidence type="ECO:0000256" key="9">
    <source>
        <dbReference type="ARBA" id="ARBA00023328"/>
    </source>
</evidence>
<feature type="compositionally biased region" description="Low complexity" evidence="12">
    <location>
        <begin position="1"/>
        <end position="27"/>
    </location>
</feature>
<feature type="compositionally biased region" description="Polar residues" evidence="12">
    <location>
        <begin position="48"/>
        <end position="61"/>
    </location>
</feature>
<keyword evidence="9 10" id="KW-0137">Centromere</keyword>
<dbReference type="InterPro" id="IPR057091">
    <property type="entry name" value="NDC80_loop"/>
</dbReference>
<dbReference type="PANTHER" id="PTHR10643">
    <property type="entry name" value="KINETOCHORE PROTEIN NDC80"/>
    <property type="match status" value="1"/>
</dbReference>
<evidence type="ECO:0000256" key="11">
    <source>
        <dbReference type="SAM" id="Coils"/>
    </source>
</evidence>
<feature type="coiled-coil region" evidence="11">
    <location>
        <begin position="471"/>
        <end position="558"/>
    </location>
</feature>
<evidence type="ECO:0000313" key="16">
    <source>
        <dbReference type="EMBL" id="PIK61246.1"/>
    </source>
</evidence>
<name>A0A2G8LLV8_STIJA</name>
<evidence type="ECO:0000256" key="5">
    <source>
        <dbReference type="ARBA" id="ARBA00022838"/>
    </source>
</evidence>
<feature type="domain" description="Kinetochore protein Ndc80 CH" evidence="13">
    <location>
        <begin position="75"/>
        <end position="211"/>
    </location>
</feature>
<evidence type="ECO:0000259" key="15">
    <source>
        <dbReference type="Pfam" id="PF24487"/>
    </source>
</evidence>
<dbReference type="Pfam" id="PF18077">
    <property type="entry name" value="DUF5595"/>
    <property type="match status" value="1"/>
</dbReference>
<feature type="domain" description="Kinetochore protein NDC80 loop region" evidence="15">
    <location>
        <begin position="394"/>
        <end position="617"/>
    </location>
</feature>
<keyword evidence="17" id="KW-1185">Reference proteome</keyword>
<accession>A0A2G8LLV8</accession>
<dbReference type="InterPro" id="IPR005550">
    <property type="entry name" value="Kinetochore_Ndc80"/>
</dbReference>
<comment type="function">
    <text evidence="10">Acts as a component of the essential kinetochore-associated NDC80 complex, which is required for chromosome segregation and spindle checkpoint activity.</text>
</comment>
<dbReference type="AlphaFoldDB" id="A0A2G8LLV8"/>
<dbReference type="Pfam" id="PF24487">
    <property type="entry name" value="NDC80_loop"/>
    <property type="match status" value="1"/>
</dbReference>
<reference evidence="16 17" key="1">
    <citation type="journal article" date="2017" name="PLoS Biol.">
        <title>The sea cucumber genome provides insights into morphological evolution and visceral regeneration.</title>
        <authorList>
            <person name="Zhang X."/>
            <person name="Sun L."/>
            <person name="Yuan J."/>
            <person name="Sun Y."/>
            <person name="Gao Y."/>
            <person name="Zhang L."/>
            <person name="Li S."/>
            <person name="Dai H."/>
            <person name="Hamel J.F."/>
            <person name="Liu C."/>
            <person name="Yu Y."/>
            <person name="Liu S."/>
            <person name="Lin W."/>
            <person name="Guo K."/>
            <person name="Jin S."/>
            <person name="Xu P."/>
            <person name="Storey K.B."/>
            <person name="Huan P."/>
            <person name="Zhang T."/>
            <person name="Zhou Y."/>
            <person name="Zhang J."/>
            <person name="Lin C."/>
            <person name="Li X."/>
            <person name="Xing L."/>
            <person name="Huo D."/>
            <person name="Sun M."/>
            <person name="Wang L."/>
            <person name="Mercier A."/>
            <person name="Li F."/>
            <person name="Yang H."/>
            <person name="Xiang J."/>
        </authorList>
    </citation>
    <scope>NUCLEOTIDE SEQUENCE [LARGE SCALE GENOMIC DNA]</scope>
    <source>
        <strain evidence="16">Shaxun</strain>
        <tissue evidence="16">Muscle</tissue>
    </source>
</reference>
<dbReference type="STRING" id="307972.A0A2G8LLV8"/>
<feature type="coiled-coil region" evidence="11">
    <location>
        <begin position="328"/>
        <end position="439"/>
    </location>
</feature>
<evidence type="ECO:0000256" key="1">
    <source>
        <dbReference type="ARBA" id="ARBA00007050"/>
    </source>
</evidence>
<dbReference type="PANTHER" id="PTHR10643:SF2">
    <property type="entry name" value="KINETOCHORE PROTEIN NDC80 HOMOLOG"/>
    <property type="match status" value="1"/>
</dbReference>
<keyword evidence="4 10" id="KW-0498">Mitosis</keyword>
<keyword evidence="3 10" id="KW-0132">Cell division</keyword>
<evidence type="ECO:0000259" key="13">
    <source>
        <dbReference type="Pfam" id="PF03801"/>
    </source>
</evidence>
<dbReference type="InterPro" id="IPR055260">
    <property type="entry name" value="Ndc80_CH"/>
</dbReference>
<dbReference type="InterPro" id="IPR038273">
    <property type="entry name" value="Ndc80_sf"/>
</dbReference>
<dbReference type="InterPro" id="IPR040967">
    <property type="entry name" value="DUF5595"/>
</dbReference>
<evidence type="ECO:0000256" key="3">
    <source>
        <dbReference type="ARBA" id="ARBA00022618"/>
    </source>
</evidence>
<evidence type="ECO:0000256" key="2">
    <source>
        <dbReference type="ARBA" id="ARBA00022454"/>
    </source>
</evidence>
<feature type="domain" description="DUF5595" evidence="14">
    <location>
        <begin position="241"/>
        <end position="303"/>
    </location>
</feature>
<proteinExistence type="inferred from homology"/>
<gene>
    <name evidence="16" type="ORF">BSL78_01805</name>
</gene>
<dbReference type="GO" id="GO:0005634">
    <property type="term" value="C:nucleus"/>
    <property type="evidence" value="ECO:0007669"/>
    <property type="project" value="UniProtKB-SubCell"/>
</dbReference>
<evidence type="ECO:0000256" key="4">
    <source>
        <dbReference type="ARBA" id="ARBA00022776"/>
    </source>
</evidence>
<keyword evidence="2 10" id="KW-0158">Chromosome</keyword>
<feature type="region of interest" description="Disordered" evidence="12">
    <location>
        <begin position="1"/>
        <end position="92"/>
    </location>
</feature>
<evidence type="ECO:0000256" key="8">
    <source>
        <dbReference type="ARBA" id="ARBA00023306"/>
    </source>
</evidence>